<organism evidence="10 11">
    <name type="scientific">Paenibacillus oleatilyticus</name>
    <dbReference type="NCBI Taxonomy" id="2594886"/>
    <lineage>
        <taxon>Bacteria</taxon>
        <taxon>Bacillati</taxon>
        <taxon>Bacillota</taxon>
        <taxon>Bacilli</taxon>
        <taxon>Bacillales</taxon>
        <taxon>Paenibacillaceae</taxon>
        <taxon>Paenibacillus</taxon>
    </lineage>
</organism>
<protein>
    <recommendedName>
        <fullName evidence="8">2-dehydro-3-deoxyphosphooctonate aldolase</fullName>
        <ecNumber evidence="8">2.5.1.55</ecNumber>
    </recommendedName>
    <alternativeName>
        <fullName evidence="8">3-deoxy-D-manno-octulosonic acid 8-phosphate synthase</fullName>
    </alternativeName>
    <alternativeName>
        <fullName evidence="8">KDO-8-phosphate synthase</fullName>
        <shortName evidence="8">KDO 8-P synthase</shortName>
        <shortName evidence="8">KDOPS</shortName>
    </alternativeName>
    <alternativeName>
        <fullName evidence="8">Phospho-2-dehydro-3-deoxyoctonate aldolase</fullName>
    </alternativeName>
</protein>
<comment type="subcellular location">
    <subcellularLocation>
        <location evidence="1 8">Cytoplasm</location>
    </subcellularLocation>
</comment>
<evidence type="ECO:0000256" key="8">
    <source>
        <dbReference type="HAMAP-Rule" id="MF_00056"/>
    </source>
</evidence>
<comment type="pathway">
    <text evidence="2">Bacterial outer membrane biogenesis; lipopolysaccharide biosynthesis.</text>
</comment>
<keyword evidence="11" id="KW-1185">Reference proteome</keyword>
<evidence type="ECO:0000256" key="4">
    <source>
        <dbReference type="ARBA" id="ARBA00010499"/>
    </source>
</evidence>
<proteinExistence type="inferred from homology"/>
<evidence type="ECO:0000256" key="7">
    <source>
        <dbReference type="ARBA" id="ARBA00049112"/>
    </source>
</evidence>
<evidence type="ECO:0000256" key="2">
    <source>
        <dbReference type="ARBA" id="ARBA00004756"/>
    </source>
</evidence>
<dbReference type="EMBL" id="JBHDLN010000013">
    <property type="protein sequence ID" value="MFB0845135.1"/>
    <property type="molecule type" value="Genomic_DNA"/>
</dbReference>
<evidence type="ECO:0000256" key="3">
    <source>
        <dbReference type="ARBA" id="ARBA00004845"/>
    </source>
</evidence>
<comment type="catalytic activity">
    <reaction evidence="7 8">
        <text>D-arabinose 5-phosphate + phosphoenolpyruvate + H2O = 3-deoxy-alpha-D-manno-2-octulosonate-8-phosphate + phosphate</text>
        <dbReference type="Rhea" id="RHEA:14053"/>
        <dbReference type="ChEBI" id="CHEBI:15377"/>
        <dbReference type="ChEBI" id="CHEBI:43474"/>
        <dbReference type="ChEBI" id="CHEBI:57693"/>
        <dbReference type="ChEBI" id="CHEBI:58702"/>
        <dbReference type="ChEBI" id="CHEBI:85985"/>
        <dbReference type="EC" id="2.5.1.55"/>
    </reaction>
</comment>
<dbReference type="NCBIfam" id="NF003543">
    <property type="entry name" value="PRK05198.1"/>
    <property type="match status" value="1"/>
</dbReference>
<keyword evidence="6 8" id="KW-0808">Transferase</keyword>
<comment type="pathway">
    <text evidence="3 8">Carbohydrate biosynthesis; 3-deoxy-D-manno-octulosonate biosynthesis; 3-deoxy-D-manno-octulosonate from D-ribulose 5-phosphate: step 2/3.</text>
</comment>
<dbReference type="Proteomes" id="UP001575622">
    <property type="component" value="Unassembled WGS sequence"/>
</dbReference>
<dbReference type="InterPro" id="IPR006269">
    <property type="entry name" value="KDO8P_synthase"/>
</dbReference>
<gene>
    <name evidence="8 10" type="primary">kdsA</name>
    <name evidence="10" type="ORF">ACEU3E_23365</name>
</gene>
<evidence type="ECO:0000256" key="5">
    <source>
        <dbReference type="ARBA" id="ARBA00022490"/>
    </source>
</evidence>
<keyword evidence="5 8" id="KW-0963">Cytoplasm</keyword>
<dbReference type="InterPro" id="IPR013785">
    <property type="entry name" value="Aldolase_TIM"/>
</dbReference>
<dbReference type="EC" id="2.5.1.55" evidence="8"/>
<evidence type="ECO:0000256" key="6">
    <source>
        <dbReference type="ARBA" id="ARBA00022679"/>
    </source>
</evidence>
<accession>A0ABV4V583</accession>
<evidence type="ECO:0000259" key="9">
    <source>
        <dbReference type="Pfam" id="PF00793"/>
    </source>
</evidence>
<dbReference type="Gene3D" id="3.20.20.70">
    <property type="entry name" value="Aldolase class I"/>
    <property type="match status" value="1"/>
</dbReference>
<dbReference type="RefSeq" id="WP_373955290.1">
    <property type="nucleotide sequence ID" value="NZ_JBHDLN010000013.1"/>
</dbReference>
<dbReference type="SUPFAM" id="SSF51569">
    <property type="entry name" value="Aldolase"/>
    <property type="match status" value="1"/>
</dbReference>
<dbReference type="NCBIfam" id="TIGR01362">
    <property type="entry name" value="KDO8P_synth"/>
    <property type="match status" value="1"/>
</dbReference>
<dbReference type="PANTHER" id="PTHR21057">
    <property type="entry name" value="PHOSPHO-2-DEHYDRO-3-DEOXYHEPTONATE ALDOLASE"/>
    <property type="match status" value="1"/>
</dbReference>
<comment type="similarity">
    <text evidence="4 8">Belongs to the KdsA family.</text>
</comment>
<feature type="domain" description="DAHP synthetase I/KDSA" evidence="9">
    <location>
        <begin position="3"/>
        <end position="247"/>
    </location>
</feature>
<evidence type="ECO:0000313" key="10">
    <source>
        <dbReference type="EMBL" id="MFB0845135.1"/>
    </source>
</evidence>
<evidence type="ECO:0000313" key="11">
    <source>
        <dbReference type="Proteomes" id="UP001575622"/>
    </source>
</evidence>
<reference evidence="10 11" key="1">
    <citation type="submission" date="2024-09" db="EMBL/GenBank/DDBJ databases">
        <authorList>
            <person name="Makale K.P.P."/>
            <person name="Makhzoum A."/>
            <person name="Rantong G."/>
            <person name="Rahube T.O."/>
        </authorList>
    </citation>
    <scope>NUCLEOTIDE SEQUENCE [LARGE SCALE GENOMIC DNA]</scope>
    <source>
        <strain evidence="10 11">KM_D13</strain>
    </source>
</reference>
<comment type="caution">
    <text evidence="10">The sequence shown here is derived from an EMBL/GenBank/DDBJ whole genome shotgun (WGS) entry which is preliminary data.</text>
</comment>
<evidence type="ECO:0000256" key="1">
    <source>
        <dbReference type="ARBA" id="ARBA00004496"/>
    </source>
</evidence>
<sequence>MNNNLFIIAGPCVIEDEAITLEIAQELKRISLNLGIEIIFKASYDKANRSSVRSFRGNGMNQGLKILENVKVATGLKLLSDVHETTEVNQAAEVLDVIQIPAFLCRQTDLLLKAAATNKTVNIKKGQFLAPWDMKNVIDKAVNTGNKNVWITERGTTFGYNNLVVDFRSLVIMREWGYPVIFDATHSVQLPGGAGEKSSGQREFVPHLTRAAVACGVDGLFMEVHPEPEKALSDGPNMLYLKDVELLLKEALTINALPKGTYL</sequence>
<dbReference type="GO" id="GO:0008676">
    <property type="term" value="F:3-deoxy-8-phosphooctulonate synthase activity"/>
    <property type="evidence" value="ECO:0007669"/>
    <property type="project" value="UniProtKB-EC"/>
</dbReference>
<dbReference type="Pfam" id="PF00793">
    <property type="entry name" value="DAHP_synth_1"/>
    <property type="match status" value="1"/>
</dbReference>
<name>A0ABV4V583_9BACL</name>
<dbReference type="HAMAP" id="MF_00056">
    <property type="entry name" value="KDO8P_synth"/>
    <property type="match status" value="1"/>
</dbReference>
<dbReference type="InterPro" id="IPR006218">
    <property type="entry name" value="DAHP1/KDSA"/>
</dbReference>
<keyword evidence="8" id="KW-0448">Lipopolysaccharide biosynthesis</keyword>